<dbReference type="PANTHER" id="PTHR11200:SF240">
    <property type="entry name" value="INOSITOL POLYPHOSPHATE 5-PHOSPHATASE C9G1.10C-RELATED"/>
    <property type="match status" value="1"/>
</dbReference>
<gene>
    <name evidence="3" type="ORF">MSYG_2832</name>
</gene>
<dbReference type="AlphaFoldDB" id="A0A1M8A7N1"/>
<feature type="compositionally biased region" description="Acidic residues" evidence="1">
    <location>
        <begin position="221"/>
        <end position="231"/>
    </location>
</feature>
<keyword evidence="4" id="KW-1185">Reference proteome</keyword>
<dbReference type="OrthoDB" id="2248459at2759"/>
<feature type="compositionally biased region" description="Polar residues" evidence="1">
    <location>
        <begin position="96"/>
        <end position="116"/>
    </location>
</feature>
<name>A0A1M8A7N1_MALS4</name>
<feature type="region of interest" description="Disordered" evidence="1">
    <location>
        <begin position="78"/>
        <end position="130"/>
    </location>
</feature>
<dbReference type="InterPro" id="IPR036691">
    <property type="entry name" value="Endo/exonu/phosph_ase_sf"/>
</dbReference>
<accession>A0A1M8A7N1</accession>
<dbReference type="InterPro" id="IPR000300">
    <property type="entry name" value="IPPc"/>
</dbReference>
<proteinExistence type="predicted"/>
<dbReference type="Proteomes" id="UP000186303">
    <property type="component" value="Chromosome 4"/>
</dbReference>
<dbReference type="SMART" id="SM00128">
    <property type="entry name" value="IPPc"/>
    <property type="match status" value="1"/>
</dbReference>
<dbReference type="SUPFAM" id="SSF56219">
    <property type="entry name" value="DNase I-like"/>
    <property type="match status" value="1"/>
</dbReference>
<organism evidence="3 4">
    <name type="scientific">Malassezia sympodialis (strain ATCC 42132)</name>
    <name type="common">Atopic eczema-associated yeast</name>
    <dbReference type="NCBI Taxonomy" id="1230383"/>
    <lineage>
        <taxon>Eukaryota</taxon>
        <taxon>Fungi</taxon>
        <taxon>Dikarya</taxon>
        <taxon>Basidiomycota</taxon>
        <taxon>Ustilaginomycotina</taxon>
        <taxon>Malasseziomycetes</taxon>
        <taxon>Malasseziales</taxon>
        <taxon>Malasseziaceae</taxon>
        <taxon>Malassezia</taxon>
    </lineage>
</organism>
<dbReference type="SUPFAM" id="SSF50978">
    <property type="entry name" value="WD40 repeat-like"/>
    <property type="match status" value="1"/>
</dbReference>
<feature type="compositionally biased region" description="Polar residues" evidence="1">
    <location>
        <begin position="159"/>
        <end position="168"/>
    </location>
</feature>
<dbReference type="OMA" id="GVNERLW"/>
<dbReference type="Pfam" id="PF22669">
    <property type="entry name" value="Exo_endo_phos2"/>
    <property type="match status" value="1"/>
</dbReference>
<dbReference type="Gene3D" id="2.130.10.10">
    <property type="entry name" value="YVTN repeat-like/Quinoprotein amine dehydrogenase"/>
    <property type="match status" value="1"/>
</dbReference>
<evidence type="ECO:0000313" key="3">
    <source>
        <dbReference type="EMBL" id="SHO78486.1"/>
    </source>
</evidence>
<evidence type="ECO:0000256" key="1">
    <source>
        <dbReference type="SAM" id="MobiDB-lite"/>
    </source>
</evidence>
<feature type="region of interest" description="Disordered" evidence="1">
    <location>
        <begin position="1"/>
        <end position="55"/>
    </location>
</feature>
<dbReference type="GO" id="GO:0046856">
    <property type="term" value="P:phosphatidylinositol dephosphorylation"/>
    <property type="evidence" value="ECO:0007669"/>
    <property type="project" value="InterPro"/>
</dbReference>
<sequence>MTPQSDPRGERALPAAPLPPERDHRIQPASAPTAPPPLLRTKSDVMPTLSPGRSHYVAASIPQPYLSGDLHTSNAALKAASSSLQVPRSVELPARTQPSASRSPLSVTRSVPSTHEPNALSIPTIPGSVSPPNIANLNLSLKDAVQPSPLPPEPGMAPSSFTSETSLRSPVAPSESSAASFMSVPGTVSRTGSGDAHNMQVRTPDTFEFSDVPTVPTGMSSDDDEDEEDDVPALPAQDAIDKSHVNRAPPAFQPHRTVPFRAPVGAATMYRGTVVVAMQDKVRVLVVRRGADFSPEALEPSSERIVAQSAEHHALLGCPGNISTTSRELRATSLIFCPPVFDAQRHEEGRYVWYGTPCGHLGELDTYTNHITTVRTNVHKAPISLITRLGRAIVCVDESGKISTWLARSQPLSLASTNPETVRIDLPKHSHVSVAGSLLWVCSQVVVPRVGTKSSQRMLSVRCYSPVSDSRPFNVMARPGQHPMGGTDGLGMVTCSAALPGLPLVVFFGHETGHITVWNTQGQCLDQVALCPEPIHTLVGVLNLIWAGTRSGRIAVMAPSTTMNRMVKTWQAHRDSVTDLLFDAYGLQQGQTELAVCSVGADHFVTFWDAPLSIDWMHTEVSQRADTYSRYRTLKVLTTTYNLGAASPSDIFGMVDNMDLFQRILRSSCSTSPEGRVTGPDVIVFAFQELIDLEDKRLTAKRLLLGSNKSKKTPKTAEERDRLPSSYQAWLDKLVSYVRLVMPPESPFVVLSAESMLGLFTIVFVKSELQPRIRQVDSYLVKTGLGGRYGNKGAVVTRFIVDDSSVCFLNCHLAAGQRNVRQRNMDMADILQSTIPGELQAYDPSFAFGGDGSMILDHEICLVAGDLNYRLDMRRELVIQLIEQQRYADLVSVDQLLQQMRENPHFRLRSFQEAPIHFAPTYKFNRLTNDFDTSEKARVPAYCDRILYRGHLPNVVQCTSYKRWDATLSDHRPVSATFTVRSKSIDPLLYEQVVAKTRAEFEKHLCQLVELCCHYYQCI</sequence>
<feature type="domain" description="Inositol polyphosphate-related phosphatase" evidence="2">
    <location>
        <begin position="632"/>
        <end position="986"/>
    </location>
</feature>
<evidence type="ECO:0000259" key="2">
    <source>
        <dbReference type="SMART" id="SM00128"/>
    </source>
</evidence>
<feature type="region of interest" description="Disordered" evidence="1">
    <location>
        <begin position="144"/>
        <end position="231"/>
    </location>
</feature>
<dbReference type="InterPro" id="IPR036322">
    <property type="entry name" value="WD40_repeat_dom_sf"/>
</dbReference>
<dbReference type="InterPro" id="IPR046985">
    <property type="entry name" value="IP5"/>
</dbReference>
<dbReference type="STRING" id="1230383.A0A1M8A7N1"/>
<dbReference type="GO" id="GO:0004439">
    <property type="term" value="F:phosphatidylinositol-4,5-bisphosphate 5-phosphatase activity"/>
    <property type="evidence" value="ECO:0007669"/>
    <property type="project" value="TreeGrafter"/>
</dbReference>
<protein>
    <submittedName>
        <fullName evidence="3">Similar to S.cerevisiae protein INP52 (Polyphosphatidylinositol phosphatase)</fullName>
    </submittedName>
</protein>
<dbReference type="EMBL" id="LT671824">
    <property type="protein sequence ID" value="SHO78486.1"/>
    <property type="molecule type" value="Genomic_DNA"/>
</dbReference>
<evidence type="ECO:0000313" key="4">
    <source>
        <dbReference type="Proteomes" id="UP000186303"/>
    </source>
</evidence>
<dbReference type="Gene3D" id="3.60.10.10">
    <property type="entry name" value="Endonuclease/exonuclease/phosphatase"/>
    <property type="match status" value="1"/>
</dbReference>
<reference evidence="4" key="1">
    <citation type="journal article" date="2017" name="Nucleic Acids Res.">
        <title>Proteogenomics produces comprehensive and highly accurate protein-coding gene annotation in a complete genome assembly of Malassezia sympodialis.</title>
        <authorList>
            <person name="Zhu Y."/>
            <person name="Engstroem P.G."/>
            <person name="Tellgren-Roth C."/>
            <person name="Baudo C.D."/>
            <person name="Kennell J.C."/>
            <person name="Sun S."/>
            <person name="Billmyre R.B."/>
            <person name="Schroeder M.S."/>
            <person name="Andersson A."/>
            <person name="Holm T."/>
            <person name="Sigurgeirsson B."/>
            <person name="Wu G."/>
            <person name="Sankaranarayanan S.R."/>
            <person name="Siddharthan R."/>
            <person name="Sanyal K."/>
            <person name="Lundeberg J."/>
            <person name="Nystedt B."/>
            <person name="Boekhout T."/>
            <person name="Dawson T.L. Jr."/>
            <person name="Heitman J."/>
            <person name="Scheynius A."/>
            <person name="Lehtioe J."/>
        </authorList>
    </citation>
    <scope>NUCLEOTIDE SEQUENCE [LARGE SCALE GENOMIC DNA]</scope>
    <source>
        <strain evidence="4">ATCC 42132</strain>
    </source>
</reference>
<dbReference type="PANTHER" id="PTHR11200">
    <property type="entry name" value="INOSITOL 5-PHOSPHATASE"/>
    <property type="match status" value="1"/>
</dbReference>
<feature type="compositionally biased region" description="Low complexity" evidence="1">
    <location>
        <begin position="169"/>
        <end position="180"/>
    </location>
</feature>
<dbReference type="VEuPathDB" id="FungiDB:MSYG_2832"/>
<dbReference type="InterPro" id="IPR015943">
    <property type="entry name" value="WD40/YVTN_repeat-like_dom_sf"/>
</dbReference>